<dbReference type="GO" id="GO:0003735">
    <property type="term" value="F:structural constituent of ribosome"/>
    <property type="evidence" value="ECO:0007669"/>
    <property type="project" value="UniProtKB-UniRule"/>
</dbReference>
<dbReference type="SUPFAM" id="SSF54189">
    <property type="entry name" value="Ribosomal proteins S24e, L23 and L15e"/>
    <property type="match status" value="1"/>
</dbReference>
<dbReference type="Gene3D" id="3.30.70.330">
    <property type="match status" value="1"/>
</dbReference>
<dbReference type="InterPro" id="IPR001014">
    <property type="entry name" value="Ribosomal_uL23_CS"/>
</dbReference>
<accession>A0A510E533</accession>
<dbReference type="GO" id="GO:0006412">
    <property type="term" value="P:translation"/>
    <property type="evidence" value="ECO:0007669"/>
    <property type="project" value="UniProtKB-UniRule"/>
</dbReference>
<comment type="similarity">
    <text evidence="1 6 7">Belongs to the universal ribosomal protein uL23 family.</text>
</comment>
<evidence type="ECO:0000256" key="4">
    <source>
        <dbReference type="ARBA" id="ARBA00022980"/>
    </source>
</evidence>
<dbReference type="EMBL" id="AP018929">
    <property type="protein sequence ID" value="BBG24400.1"/>
    <property type="molecule type" value="Genomic_DNA"/>
</dbReference>
<keyword evidence="10" id="KW-1185">Reference proteome</keyword>
<dbReference type="GeneID" id="41718027"/>
<dbReference type="InterPro" id="IPR013025">
    <property type="entry name" value="Ribosomal_uL23-like"/>
</dbReference>
<dbReference type="STRING" id="1294262.GCA_001316085_00310"/>
<dbReference type="PROSITE" id="PS00050">
    <property type="entry name" value="RIBOSOMAL_L23"/>
    <property type="match status" value="1"/>
</dbReference>
<dbReference type="AlphaFoldDB" id="A0A510DWN4"/>
<keyword evidence="3 6" id="KW-0694">RNA-binding</keyword>
<comment type="function">
    <text evidence="6">Binds to 23S rRNA. One of the proteins that surrounds the polypeptide exit tunnel on the outside of the ribosome.</text>
</comment>
<dbReference type="NCBIfam" id="TIGR03636">
    <property type="entry name" value="uL23_arch"/>
    <property type="match status" value="1"/>
</dbReference>
<evidence type="ECO:0000313" key="11">
    <source>
        <dbReference type="Proteomes" id="UP000325030"/>
    </source>
</evidence>
<dbReference type="KEGG" id="step:IC006_1712"/>
<evidence type="ECO:0000256" key="7">
    <source>
        <dbReference type="RuleBase" id="RU003934"/>
    </source>
</evidence>
<dbReference type="HAMAP" id="MF_01369_A">
    <property type="entry name" value="Ribosomal_uL23_A"/>
    <property type="match status" value="1"/>
</dbReference>
<sequence>MSVILSGVAAEKAIRLIESANTIVLIVDRKATKIEVKKEVEELFEVKVQKVNIEITPRGEKKAFVKLSSEYKASDLAGKLGIF</sequence>
<evidence type="ECO:0000256" key="2">
    <source>
        <dbReference type="ARBA" id="ARBA00022730"/>
    </source>
</evidence>
<accession>A0A510DWN4</accession>
<dbReference type="Proteomes" id="UP000322983">
    <property type="component" value="Chromosome"/>
</dbReference>
<evidence type="ECO:0000313" key="10">
    <source>
        <dbReference type="Proteomes" id="UP000322983"/>
    </source>
</evidence>
<evidence type="ECO:0000256" key="3">
    <source>
        <dbReference type="ARBA" id="ARBA00022884"/>
    </source>
</evidence>
<protein>
    <recommendedName>
        <fullName evidence="6">Large ribosomal subunit protein uL23</fullName>
    </recommendedName>
</protein>
<name>A0A510DWN4_9CREN</name>
<dbReference type="GO" id="GO:1990904">
    <property type="term" value="C:ribonucleoprotein complex"/>
    <property type="evidence" value="ECO:0007669"/>
    <property type="project" value="UniProtKB-KW"/>
</dbReference>
<dbReference type="GO" id="GO:0005840">
    <property type="term" value="C:ribosome"/>
    <property type="evidence" value="ECO:0007669"/>
    <property type="project" value="UniProtKB-UniRule"/>
</dbReference>
<comment type="subunit">
    <text evidence="6">Part of the 50S ribosomal subunit. Contacts protein L29.</text>
</comment>
<evidence type="ECO:0000256" key="6">
    <source>
        <dbReference type="HAMAP-Rule" id="MF_01369"/>
    </source>
</evidence>
<dbReference type="PANTHER" id="PTHR11620">
    <property type="entry name" value="60S RIBOSOMAL PROTEIN L23A"/>
    <property type="match status" value="1"/>
</dbReference>
<dbReference type="InterPro" id="IPR012678">
    <property type="entry name" value="Ribosomal_uL23/eL15/eS24_sf"/>
</dbReference>
<evidence type="ECO:0000313" key="8">
    <source>
        <dbReference type="EMBL" id="BBG24400.1"/>
    </source>
</evidence>
<keyword evidence="4 6" id="KW-0689">Ribosomal protein</keyword>
<dbReference type="Proteomes" id="UP000325030">
    <property type="component" value="Chromosome"/>
</dbReference>
<reference evidence="11" key="1">
    <citation type="submission" date="2018-09" db="EMBL/GenBank/DDBJ databases">
        <title>Complete Genome Sequencing of Sulfolobus sp. JCM 16834.</title>
        <authorList>
            <person name="Kato S."/>
            <person name="Itoh T."/>
            <person name="Ohkuma M."/>
        </authorList>
    </citation>
    <scope>NUCLEOTIDE SEQUENCE [LARGE SCALE GENOMIC DNA]</scope>
    <source>
        <strain evidence="11">IC-007</strain>
    </source>
</reference>
<evidence type="ECO:0000313" key="9">
    <source>
        <dbReference type="EMBL" id="BBG27158.1"/>
    </source>
</evidence>
<dbReference type="EMBL" id="AP018930">
    <property type="protein sequence ID" value="BBG27158.1"/>
    <property type="molecule type" value="Genomic_DNA"/>
</dbReference>
<dbReference type="InterPro" id="IPR019985">
    <property type="entry name" value="Ribosomal_uL23"/>
</dbReference>
<dbReference type="OrthoDB" id="7751at2157"/>
<dbReference type="InterPro" id="IPR012677">
    <property type="entry name" value="Nucleotide-bd_a/b_plait_sf"/>
</dbReference>
<organism evidence="8 10">
    <name type="scientific">Sulfuracidifex tepidarius</name>
    <dbReference type="NCBI Taxonomy" id="1294262"/>
    <lineage>
        <taxon>Archaea</taxon>
        <taxon>Thermoproteota</taxon>
        <taxon>Thermoprotei</taxon>
        <taxon>Sulfolobales</taxon>
        <taxon>Sulfolobaceae</taxon>
        <taxon>Sulfuracidifex</taxon>
    </lineage>
</organism>
<evidence type="ECO:0000256" key="5">
    <source>
        <dbReference type="ARBA" id="ARBA00023274"/>
    </source>
</evidence>
<keyword evidence="5 6" id="KW-0687">Ribonucleoprotein</keyword>
<reference evidence="8 10" key="2">
    <citation type="journal article" date="2020" name="Int. J. Syst. Evol. Microbiol.">
        <title>Sulfuracidifex tepidarius gen. nov., sp. nov. and transfer of Sulfolobus metallicus Huber and Stetter 1992 to the genus Sulfuracidifex as Sulfuracidifex metallicus comb. nov.</title>
        <authorList>
            <person name="Itoh T."/>
            <person name="Miura T."/>
            <person name="Sakai H.D."/>
            <person name="Kato S."/>
            <person name="Ohkuma M."/>
            <person name="Takashina T."/>
        </authorList>
    </citation>
    <scope>NUCLEOTIDE SEQUENCE [LARGE SCALE GENOMIC DNA]</scope>
    <source>
        <strain evidence="8 10">IC-006</strain>
        <strain evidence="9">IC-007</strain>
    </source>
</reference>
<dbReference type="GO" id="GO:0019843">
    <property type="term" value="F:rRNA binding"/>
    <property type="evidence" value="ECO:0007669"/>
    <property type="project" value="UniProtKB-UniRule"/>
</dbReference>
<evidence type="ECO:0000256" key="1">
    <source>
        <dbReference type="ARBA" id="ARBA00006700"/>
    </source>
</evidence>
<dbReference type="Pfam" id="PF00276">
    <property type="entry name" value="Ribosomal_L23"/>
    <property type="match status" value="1"/>
</dbReference>
<dbReference type="RefSeq" id="WP_149528584.1">
    <property type="nucleotide sequence ID" value="NZ_AP018929.1"/>
</dbReference>
<keyword evidence="2 6" id="KW-0699">rRNA-binding</keyword>
<proteinExistence type="inferred from homology"/>
<gene>
    <name evidence="6" type="primary">rpl23</name>
    <name evidence="8" type="ORF">IC006_1712</name>
    <name evidence="9" type="ORF">IC007_1690</name>
</gene>
<dbReference type="NCBIfam" id="NF011118">
    <property type="entry name" value="PRK14548.1"/>
    <property type="match status" value="1"/>
</dbReference>